<evidence type="ECO:0000256" key="10">
    <source>
        <dbReference type="HAMAP-Rule" id="MF_00462"/>
    </source>
</evidence>
<keyword evidence="6 10" id="KW-1278">Translocase</keyword>
<keyword evidence="8 10" id="KW-1133">Transmembrane helix</keyword>
<comment type="function">
    <text evidence="10">Part of a membrane-bound complex that couples electron transfer with translocation of ions across the membrane.</text>
</comment>
<gene>
    <name evidence="11" type="primary">rsxD</name>
    <name evidence="10" type="synonym">rnfD</name>
    <name evidence="11" type="ORF">DXX94_19040</name>
</gene>
<dbReference type="EC" id="7.-.-.-" evidence="10"/>
<evidence type="ECO:0000256" key="5">
    <source>
        <dbReference type="ARBA" id="ARBA00022692"/>
    </source>
</evidence>
<accession>A0A3E0TJD5</accession>
<sequence>MAFWIASSPHNHIQKQTSALMRLVILATIPGIAAQWYFFGWGNLIHIALAIVTALVCEFLVLSLRDKPIKTELLDGSAILTAVLLGICLPAVAPWWISVLGAAFAILVVKQLYGGLGHNPFNPAMAAYVMLLISFPVQMTTWLPPAPLMAIEYGFTDTLWMIFTESTSLGYSAEQLRTHIDGYTMATPLDTLKTTIATGFTLAEAAKSPVFGEHFALGWEWVNIGFLAGGLLLLAKKAIPLSTPLSFLASLFVCSLIAHLISPDLNPSTMFYWLSGATMLGAFFIITDPVSGATSVKGRIVFGALAGLLVFLIRKFGGYPDAVAFAVLLCNMAAPLIDVYTRPRTFGHQLGGKQ</sequence>
<reference evidence="12" key="1">
    <citation type="submission" date="2018-08" db="EMBL/GenBank/DDBJ databases">
        <title>Thalassotalea euphylliae genome.</title>
        <authorList>
            <person name="Summers S."/>
            <person name="Rice S.A."/>
            <person name="Freckelton M.L."/>
            <person name="Nedved B.T."/>
            <person name="Hadfield M.G."/>
        </authorList>
    </citation>
    <scope>NUCLEOTIDE SEQUENCE [LARGE SCALE GENOMIC DNA]</scope>
    <source>
        <strain evidence="12">H3</strain>
    </source>
</reference>
<evidence type="ECO:0000256" key="2">
    <source>
        <dbReference type="ARBA" id="ARBA00022553"/>
    </source>
</evidence>
<keyword evidence="1 10" id="KW-0813">Transport</keyword>
<dbReference type="PANTHER" id="PTHR30578:SF0">
    <property type="entry name" value="ION-TRANSLOCATING OXIDOREDUCTASE COMPLEX SUBUNIT D"/>
    <property type="match status" value="1"/>
</dbReference>
<dbReference type="GO" id="GO:0022900">
    <property type="term" value="P:electron transport chain"/>
    <property type="evidence" value="ECO:0007669"/>
    <property type="project" value="UniProtKB-UniRule"/>
</dbReference>
<dbReference type="Proteomes" id="UP000256899">
    <property type="component" value="Unassembled WGS sequence"/>
</dbReference>
<feature type="transmembrane region" description="Helical" evidence="10">
    <location>
        <begin position="270"/>
        <end position="287"/>
    </location>
</feature>
<comment type="cofactor">
    <cofactor evidence="10">
        <name>FMN</name>
        <dbReference type="ChEBI" id="CHEBI:58210"/>
    </cofactor>
</comment>
<evidence type="ECO:0000256" key="9">
    <source>
        <dbReference type="ARBA" id="ARBA00023136"/>
    </source>
</evidence>
<feature type="transmembrane region" description="Helical" evidence="10">
    <location>
        <begin position="73"/>
        <end position="89"/>
    </location>
</feature>
<keyword evidence="4 10" id="KW-0288">FMN</keyword>
<feature type="transmembrane region" description="Helical" evidence="10">
    <location>
        <begin position="216"/>
        <end position="234"/>
    </location>
</feature>
<feature type="modified residue" description="FMN phosphoryl threonine" evidence="10">
    <location>
        <position position="187"/>
    </location>
</feature>
<dbReference type="AlphaFoldDB" id="A0A3E0TJD5"/>
<feature type="transmembrane region" description="Helical" evidence="10">
    <location>
        <begin position="322"/>
        <end position="340"/>
    </location>
</feature>
<keyword evidence="10" id="KW-0997">Cell inner membrane</keyword>
<comment type="similarity">
    <text evidence="10">Belongs to the NqrB/RnfD family.</text>
</comment>
<evidence type="ECO:0000313" key="12">
    <source>
        <dbReference type="Proteomes" id="UP000256899"/>
    </source>
</evidence>
<feature type="transmembrane region" description="Helical" evidence="10">
    <location>
        <begin position="44"/>
        <end position="61"/>
    </location>
</feature>
<keyword evidence="10" id="KW-1003">Cell membrane</keyword>
<dbReference type="PANTHER" id="PTHR30578">
    <property type="entry name" value="ELECTRON TRANSPORT COMPLEX PROTEIN RNFD"/>
    <property type="match status" value="1"/>
</dbReference>
<comment type="subunit">
    <text evidence="10">The complex is composed of six subunits: RnfA, RnfB, RnfC, RnfD, RnfE and RnfG.</text>
</comment>
<keyword evidence="3 10" id="KW-0285">Flavoprotein</keyword>
<evidence type="ECO:0000313" key="11">
    <source>
        <dbReference type="EMBL" id="REL24437.1"/>
    </source>
</evidence>
<dbReference type="RefSeq" id="WP_116018793.1">
    <property type="nucleotide sequence ID" value="NZ_QUOT01000002.1"/>
</dbReference>
<dbReference type="GO" id="GO:0005886">
    <property type="term" value="C:plasma membrane"/>
    <property type="evidence" value="ECO:0007669"/>
    <property type="project" value="UniProtKB-SubCell"/>
</dbReference>
<dbReference type="NCBIfam" id="NF002011">
    <property type="entry name" value="PRK00816.1"/>
    <property type="match status" value="1"/>
</dbReference>
<keyword evidence="7 10" id="KW-0249">Electron transport</keyword>
<feature type="transmembrane region" description="Helical" evidence="10">
    <location>
        <begin position="241"/>
        <end position="258"/>
    </location>
</feature>
<evidence type="ECO:0000256" key="7">
    <source>
        <dbReference type="ARBA" id="ARBA00022982"/>
    </source>
</evidence>
<keyword evidence="5 10" id="KW-0812">Transmembrane</keyword>
<dbReference type="HAMAP" id="MF_00462">
    <property type="entry name" value="RsxD_RnfD"/>
    <property type="match status" value="1"/>
</dbReference>
<protein>
    <recommendedName>
        <fullName evidence="10">Ion-translocating oxidoreductase complex subunit D</fullName>
        <ecNumber evidence="10">7.-.-.-</ecNumber>
    </recommendedName>
    <alternativeName>
        <fullName evidence="10">Rnf electron transport complex subunit D</fullName>
    </alternativeName>
</protein>
<comment type="subcellular location">
    <subcellularLocation>
        <location evidence="10">Cell inner membrane</location>
        <topology evidence="10">Multi-pass membrane protein</topology>
    </subcellularLocation>
</comment>
<comment type="caution">
    <text evidence="11">The sequence shown here is derived from an EMBL/GenBank/DDBJ whole genome shotgun (WGS) entry which is preliminary data.</text>
</comment>
<feature type="transmembrane region" description="Helical" evidence="10">
    <location>
        <begin position="299"/>
        <end position="316"/>
    </location>
</feature>
<keyword evidence="9 10" id="KW-0472">Membrane</keyword>
<dbReference type="InterPro" id="IPR011303">
    <property type="entry name" value="RnfD_bac"/>
</dbReference>
<feature type="transmembrane region" description="Helical" evidence="10">
    <location>
        <begin position="20"/>
        <end position="38"/>
    </location>
</feature>
<organism evidence="11 12">
    <name type="scientific">Thalassotalea euphylliae</name>
    <dbReference type="NCBI Taxonomy" id="1655234"/>
    <lineage>
        <taxon>Bacteria</taxon>
        <taxon>Pseudomonadati</taxon>
        <taxon>Pseudomonadota</taxon>
        <taxon>Gammaproteobacteria</taxon>
        <taxon>Alteromonadales</taxon>
        <taxon>Colwelliaceae</taxon>
        <taxon>Thalassotalea</taxon>
    </lineage>
</organism>
<evidence type="ECO:0000256" key="1">
    <source>
        <dbReference type="ARBA" id="ARBA00022448"/>
    </source>
</evidence>
<evidence type="ECO:0000256" key="6">
    <source>
        <dbReference type="ARBA" id="ARBA00022967"/>
    </source>
</evidence>
<dbReference type="NCBIfam" id="TIGR01946">
    <property type="entry name" value="rnfD"/>
    <property type="match status" value="1"/>
</dbReference>
<keyword evidence="2 10" id="KW-0597">Phosphoprotein</keyword>
<proteinExistence type="inferred from homology"/>
<evidence type="ECO:0000256" key="4">
    <source>
        <dbReference type="ARBA" id="ARBA00022643"/>
    </source>
</evidence>
<evidence type="ECO:0000256" key="8">
    <source>
        <dbReference type="ARBA" id="ARBA00022989"/>
    </source>
</evidence>
<dbReference type="GO" id="GO:0055085">
    <property type="term" value="P:transmembrane transport"/>
    <property type="evidence" value="ECO:0007669"/>
    <property type="project" value="InterPro"/>
</dbReference>
<name>A0A3E0TJD5_9GAMM</name>
<dbReference type="EMBL" id="QUOT01000002">
    <property type="protein sequence ID" value="REL24437.1"/>
    <property type="molecule type" value="Genomic_DNA"/>
</dbReference>
<evidence type="ECO:0000256" key="3">
    <source>
        <dbReference type="ARBA" id="ARBA00022630"/>
    </source>
</evidence>
<dbReference type="Pfam" id="PF03116">
    <property type="entry name" value="NQR2_RnfD_RnfE"/>
    <property type="match status" value="1"/>
</dbReference>
<dbReference type="InterPro" id="IPR004338">
    <property type="entry name" value="NqrB/RnfD"/>
</dbReference>
<keyword evidence="12" id="KW-1185">Reference proteome</keyword>